<keyword evidence="1" id="KW-0812">Transmembrane</keyword>
<reference evidence="2 3" key="1">
    <citation type="submission" date="2019-10" db="EMBL/GenBank/DDBJ databases">
        <authorList>
            <person name="Palmer J.M."/>
        </authorList>
    </citation>
    <scope>NUCLEOTIDE SEQUENCE [LARGE SCALE GENOMIC DNA]</scope>
    <source>
        <strain evidence="2 3">TWF730</strain>
    </source>
</reference>
<feature type="transmembrane region" description="Helical" evidence="1">
    <location>
        <begin position="125"/>
        <end position="146"/>
    </location>
</feature>
<accession>A0AAV9UDB3</accession>
<dbReference type="Proteomes" id="UP001373714">
    <property type="component" value="Unassembled WGS sequence"/>
</dbReference>
<evidence type="ECO:0000256" key="1">
    <source>
        <dbReference type="SAM" id="Phobius"/>
    </source>
</evidence>
<comment type="caution">
    <text evidence="2">The sequence shown here is derived from an EMBL/GenBank/DDBJ whole genome shotgun (WGS) entry which is preliminary data.</text>
</comment>
<gene>
    <name evidence="2" type="ORF">TWF730_001883</name>
</gene>
<feature type="transmembrane region" description="Helical" evidence="1">
    <location>
        <begin position="53"/>
        <end position="72"/>
    </location>
</feature>
<feature type="transmembrane region" description="Helical" evidence="1">
    <location>
        <begin position="79"/>
        <end position="99"/>
    </location>
</feature>
<feature type="transmembrane region" description="Helical" evidence="1">
    <location>
        <begin position="12"/>
        <end position="33"/>
    </location>
</feature>
<sequence length="186" mass="20959">MAERSGTLKSGLWAIRFFQFIFAVVLVGILSWFHHRLSKAGYFRFDSVDVPLGFSVAALVISAVATATHLFFHDDSQTLIALFDFLIFVGYFASCIVYRHNFNANCGENLLVRVFRTIGSQHCNMVRLAAALLVLQTILFFLSTILSHRLSRRRQAIDSTAGVHEEKSRFGFGRRSRRQPEVAAAV</sequence>
<evidence type="ECO:0000313" key="3">
    <source>
        <dbReference type="Proteomes" id="UP001373714"/>
    </source>
</evidence>
<dbReference type="AlphaFoldDB" id="A0AAV9UDB3"/>
<name>A0AAV9UDB3_9PEZI</name>
<protein>
    <recommendedName>
        <fullName evidence="4">MARVEL domain-containing protein</fullName>
    </recommendedName>
</protein>
<keyword evidence="3" id="KW-1185">Reference proteome</keyword>
<proteinExistence type="predicted"/>
<keyword evidence="1" id="KW-1133">Transmembrane helix</keyword>
<organism evidence="2 3">
    <name type="scientific">Orbilia blumenaviensis</name>
    <dbReference type="NCBI Taxonomy" id="1796055"/>
    <lineage>
        <taxon>Eukaryota</taxon>
        <taxon>Fungi</taxon>
        <taxon>Dikarya</taxon>
        <taxon>Ascomycota</taxon>
        <taxon>Pezizomycotina</taxon>
        <taxon>Orbiliomycetes</taxon>
        <taxon>Orbiliales</taxon>
        <taxon>Orbiliaceae</taxon>
        <taxon>Orbilia</taxon>
    </lineage>
</organism>
<dbReference type="EMBL" id="JAVHNS010000011">
    <property type="protein sequence ID" value="KAK6340112.1"/>
    <property type="molecule type" value="Genomic_DNA"/>
</dbReference>
<keyword evidence="1" id="KW-0472">Membrane</keyword>
<evidence type="ECO:0008006" key="4">
    <source>
        <dbReference type="Google" id="ProtNLM"/>
    </source>
</evidence>
<evidence type="ECO:0000313" key="2">
    <source>
        <dbReference type="EMBL" id="KAK6340112.1"/>
    </source>
</evidence>